<evidence type="ECO:0000256" key="1">
    <source>
        <dbReference type="SAM" id="MobiDB-lite"/>
    </source>
</evidence>
<evidence type="ECO:0000313" key="2">
    <source>
        <dbReference type="EMBL" id="EJK63333.1"/>
    </source>
</evidence>
<proteinExistence type="predicted"/>
<keyword evidence="3" id="KW-1185">Reference proteome</keyword>
<sequence>MGRHGQSLSPTIPRSTYFTRRPFSCKLLSLGGGGTLPTQALMRDPPTVKVHEPQSPLSSSLTGDSGCQKGDNNESVDVPTPNEQYRIAHPESAAKFERTVWFKDVALRAVDCFDTQNASMEPTAKASANIDRR</sequence>
<reference evidence="2 3" key="1">
    <citation type="journal article" date="2012" name="Genome Biol.">
        <title>Genome and low-iron response of an oceanic diatom adapted to chronic iron limitation.</title>
        <authorList>
            <person name="Lommer M."/>
            <person name="Specht M."/>
            <person name="Roy A.S."/>
            <person name="Kraemer L."/>
            <person name="Andreson R."/>
            <person name="Gutowska M.A."/>
            <person name="Wolf J."/>
            <person name="Bergner S.V."/>
            <person name="Schilhabel M.B."/>
            <person name="Klostermeier U.C."/>
            <person name="Beiko R.G."/>
            <person name="Rosenstiel P."/>
            <person name="Hippler M."/>
            <person name="Laroche J."/>
        </authorList>
    </citation>
    <scope>NUCLEOTIDE SEQUENCE [LARGE SCALE GENOMIC DNA]</scope>
    <source>
        <strain evidence="2 3">CCMP1005</strain>
    </source>
</reference>
<name>K0SB39_THAOC</name>
<comment type="caution">
    <text evidence="2">The sequence shown here is derived from an EMBL/GenBank/DDBJ whole genome shotgun (WGS) entry which is preliminary data.</text>
</comment>
<feature type="region of interest" description="Disordered" evidence="1">
    <location>
        <begin position="46"/>
        <end position="84"/>
    </location>
</feature>
<accession>K0SB39</accession>
<dbReference type="AlphaFoldDB" id="K0SB39"/>
<evidence type="ECO:0000313" key="3">
    <source>
        <dbReference type="Proteomes" id="UP000266841"/>
    </source>
</evidence>
<gene>
    <name evidence="2" type="ORF">THAOC_16012</name>
</gene>
<feature type="compositionally biased region" description="Polar residues" evidence="1">
    <location>
        <begin position="55"/>
        <end position="65"/>
    </location>
</feature>
<dbReference type="Proteomes" id="UP000266841">
    <property type="component" value="Unassembled WGS sequence"/>
</dbReference>
<dbReference type="EMBL" id="AGNL01018310">
    <property type="protein sequence ID" value="EJK63333.1"/>
    <property type="molecule type" value="Genomic_DNA"/>
</dbReference>
<organism evidence="2 3">
    <name type="scientific">Thalassiosira oceanica</name>
    <name type="common">Marine diatom</name>
    <dbReference type="NCBI Taxonomy" id="159749"/>
    <lineage>
        <taxon>Eukaryota</taxon>
        <taxon>Sar</taxon>
        <taxon>Stramenopiles</taxon>
        <taxon>Ochrophyta</taxon>
        <taxon>Bacillariophyta</taxon>
        <taxon>Coscinodiscophyceae</taxon>
        <taxon>Thalassiosirophycidae</taxon>
        <taxon>Thalassiosirales</taxon>
        <taxon>Thalassiosiraceae</taxon>
        <taxon>Thalassiosira</taxon>
    </lineage>
</organism>
<protein>
    <submittedName>
        <fullName evidence="2">Uncharacterized protein</fullName>
    </submittedName>
</protein>